<name>A0A1Q5T918_9BACL</name>
<evidence type="ECO:0000313" key="1">
    <source>
        <dbReference type="EMBL" id="OKO96724.1"/>
    </source>
</evidence>
<comment type="caution">
    <text evidence="1">The sequence shown here is derived from an EMBL/GenBank/DDBJ whole genome shotgun (WGS) entry which is preliminary data.</text>
</comment>
<dbReference type="AlphaFoldDB" id="A0A1Q5T918"/>
<evidence type="ECO:0000313" key="2">
    <source>
        <dbReference type="Proteomes" id="UP000186030"/>
    </source>
</evidence>
<gene>
    <name evidence="1" type="ORF">BRO54_0277</name>
</gene>
<protein>
    <submittedName>
        <fullName evidence="1">Uncharacterized protein</fullName>
    </submittedName>
</protein>
<proteinExistence type="predicted"/>
<accession>A0A1Q5T918</accession>
<dbReference type="Proteomes" id="UP000186030">
    <property type="component" value="Unassembled WGS sequence"/>
</dbReference>
<organism evidence="1 2">
    <name type="scientific">Geobacillus proteiniphilus</name>
    <dbReference type="NCBI Taxonomy" id="860353"/>
    <lineage>
        <taxon>Bacteria</taxon>
        <taxon>Bacillati</taxon>
        <taxon>Bacillota</taxon>
        <taxon>Bacilli</taxon>
        <taxon>Bacillales</taxon>
        <taxon>Anoxybacillaceae</taxon>
        <taxon>Geobacillus</taxon>
    </lineage>
</organism>
<reference evidence="2" key="2">
    <citation type="submission" date="2017-01" db="EMBL/GenBank/DDBJ databases">
        <title>Genome sequencing and annotation of Geobacillus sp. 1017, a Hydrocarbon-Oxidizing Thermophilic Bacterium Isolated from a Heavy Oil Reservoir (China).</title>
        <authorList>
            <person name="Kadnikov V.V."/>
            <person name="Mardanov A.V."/>
            <person name="Poltaraus A.B."/>
            <person name="Sokolova D.S."/>
            <person name="Semenova E.M."/>
            <person name="Ravin N.V."/>
            <person name="Tourova T.P."/>
            <person name="Nazina T.N."/>
        </authorList>
    </citation>
    <scope>NUCLEOTIDE SEQUENCE [LARGE SCALE GENOMIC DNA]</scope>
    <source>
        <strain evidence="2">1017</strain>
    </source>
</reference>
<sequence length="51" mass="5842">MTRWGQKSRLDEPEIRNTAMDIFLRLGKSAYTASLRILFAINVLQNVKTSS</sequence>
<dbReference type="EMBL" id="MQMG01000002">
    <property type="protein sequence ID" value="OKO96724.1"/>
    <property type="molecule type" value="Genomic_DNA"/>
</dbReference>
<reference evidence="1 2" key="1">
    <citation type="submission" date="2016-11" db="EMBL/GenBank/DDBJ databases">
        <authorList>
            <person name="Kadnikov V."/>
            <person name="Nazina T."/>
        </authorList>
    </citation>
    <scope>NUCLEOTIDE SEQUENCE [LARGE SCALE GENOMIC DNA]</scope>
    <source>
        <strain evidence="1 2">1017</strain>
    </source>
</reference>